<organism evidence="1 2">
    <name type="scientific">Ambrosiozyma monospora</name>
    <name type="common">Yeast</name>
    <name type="synonym">Endomycopsis monosporus</name>
    <dbReference type="NCBI Taxonomy" id="43982"/>
    <lineage>
        <taxon>Eukaryota</taxon>
        <taxon>Fungi</taxon>
        <taxon>Dikarya</taxon>
        <taxon>Ascomycota</taxon>
        <taxon>Saccharomycotina</taxon>
        <taxon>Pichiomycetes</taxon>
        <taxon>Pichiales</taxon>
        <taxon>Pichiaceae</taxon>
        <taxon>Ambrosiozyma</taxon>
    </lineage>
</organism>
<dbReference type="EMBL" id="BSXS01001135">
    <property type="protein sequence ID" value="GME75189.1"/>
    <property type="molecule type" value="Genomic_DNA"/>
</dbReference>
<reference evidence="1" key="1">
    <citation type="submission" date="2023-04" db="EMBL/GenBank/DDBJ databases">
        <title>Ambrosiozyma monospora NBRC 10751.</title>
        <authorList>
            <person name="Ichikawa N."/>
            <person name="Sato H."/>
            <person name="Tonouchi N."/>
        </authorList>
    </citation>
    <scope>NUCLEOTIDE SEQUENCE</scope>
    <source>
        <strain evidence="1">NBRC 10751</strain>
    </source>
</reference>
<gene>
    <name evidence="1" type="ORF">Amon02_000205900</name>
</gene>
<evidence type="ECO:0000313" key="2">
    <source>
        <dbReference type="Proteomes" id="UP001165064"/>
    </source>
</evidence>
<comment type="caution">
    <text evidence="1">The sequence shown here is derived from an EMBL/GenBank/DDBJ whole genome shotgun (WGS) entry which is preliminary data.</text>
</comment>
<evidence type="ECO:0000313" key="1">
    <source>
        <dbReference type="EMBL" id="GME75189.1"/>
    </source>
</evidence>
<sequence>MSSPNQKLIKICGLKTPTEAKAAIDNGANLLGVIMVPNRKRTIDPESALRISQLCQETRLSRGTTTTSKDILNIIIRSNTATTTNPSEWFTNTIQQVISNGPFLVGVFRNQSIDDINASVVKLGLDMVQLHGTEDIEEYASKITVPVIPRFVLTDSTRLQLALRMGLFVAPLLDSEAGGEGKVIDWDVAANTLGKEMGGVFILAGGLKPENVADALNVYGCVGVDVSGGVETDGKKDLGKIKLFLENGRNAQ</sequence>
<proteinExistence type="predicted"/>
<protein>
    <submittedName>
        <fullName evidence="1">Unnamed protein product</fullName>
    </submittedName>
</protein>
<name>A0ACB5SWE8_AMBMO</name>
<keyword evidence="2" id="KW-1185">Reference proteome</keyword>
<accession>A0ACB5SWE8</accession>
<dbReference type="Proteomes" id="UP001165064">
    <property type="component" value="Unassembled WGS sequence"/>
</dbReference>